<dbReference type="Gene3D" id="1.20.5.1030">
    <property type="entry name" value="Preprotein translocase secy subunit"/>
    <property type="match status" value="1"/>
</dbReference>
<dbReference type="PROSITE" id="PS01067">
    <property type="entry name" value="SECE_SEC61G"/>
    <property type="match status" value="1"/>
</dbReference>
<dbReference type="PANTHER" id="PTHR33910:SF1">
    <property type="entry name" value="PROTEIN TRANSLOCASE SUBUNIT SECE"/>
    <property type="match status" value="1"/>
</dbReference>
<evidence type="ECO:0000256" key="8">
    <source>
        <dbReference type="ARBA" id="ARBA00023136"/>
    </source>
</evidence>
<feature type="transmembrane region" description="Helical" evidence="9">
    <location>
        <begin position="40"/>
        <end position="70"/>
    </location>
</feature>
<keyword evidence="8 9" id="KW-0472">Membrane</keyword>
<dbReference type="NCBIfam" id="TIGR00964">
    <property type="entry name" value="secE_bact"/>
    <property type="match status" value="1"/>
</dbReference>
<proteinExistence type="inferred from homology"/>
<keyword evidence="5" id="KW-0653">Protein transport</keyword>
<dbReference type="GO" id="GO:0043952">
    <property type="term" value="P:protein transport by the Sec complex"/>
    <property type="evidence" value="ECO:0007669"/>
    <property type="project" value="TreeGrafter"/>
</dbReference>
<sequence length="71" mass="7841">MQQRFGSGAARRGINFRFFGEVVGELRRVTWPTMNETLRLTLMVLAVSAVIGVVLGIADLIFGWGFGLILD</sequence>
<dbReference type="InterPro" id="IPR038379">
    <property type="entry name" value="SecE_sf"/>
</dbReference>
<gene>
    <name evidence="10" type="ORF">METZ01_LOCUS365121</name>
</gene>
<evidence type="ECO:0008006" key="11">
    <source>
        <dbReference type="Google" id="ProtNLM"/>
    </source>
</evidence>
<evidence type="ECO:0000256" key="5">
    <source>
        <dbReference type="ARBA" id="ARBA00022927"/>
    </source>
</evidence>
<evidence type="ECO:0000256" key="4">
    <source>
        <dbReference type="ARBA" id="ARBA00022692"/>
    </source>
</evidence>
<keyword evidence="2" id="KW-0813">Transport</keyword>
<dbReference type="GO" id="GO:0009306">
    <property type="term" value="P:protein secretion"/>
    <property type="evidence" value="ECO:0007669"/>
    <property type="project" value="InterPro"/>
</dbReference>
<protein>
    <recommendedName>
        <fullName evidence="11">Protein translocase subunit SecE</fullName>
    </recommendedName>
</protein>
<keyword evidence="3" id="KW-1003">Cell membrane</keyword>
<accession>A0A382SST1</accession>
<evidence type="ECO:0000256" key="7">
    <source>
        <dbReference type="ARBA" id="ARBA00023010"/>
    </source>
</evidence>
<organism evidence="10">
    <name type="scientific">marine metagenome</name>
    <dbReference type="NCBI Taxonomy" id="408172"/>
    <lineage>
        <taxon>unclassified sequences</taxon>
        <taxon>metagenomes</taxon>
        <taxon>ecological metagenomes</taxon>
    </lineage>
</organism>
<dbReference type="Pfam" id="PF00584">
    <property type="entry name" value="SecE"/>
    <property type="match status" value="1"/>
</dbReference>
<dbReference type="AlphaFoldDB" id="A0A382SST1"/>
<keyword evidence="6 9" id="KW-1133">Transmembrane helix</keyword>
<dbReference type="PANTHER" id="PTHR33910">
    <property type="entry name" value="PROTEIN TRANSLOCASE SUBUNIT SECE"/>
    <property type="match status" value="1"/>
</dbReference>
<dbReference type="InterPro" id="IPR001901">
    <property type="entry name" value="Translocase_SecE/Sec61-g"/>
</dbReference>
<reference evidence="10" key="1">
    <citation type="submission" date="2018-05" db="EMBL/GenBank/DDBJ databases">
        <authorList>
            <person name="Lanie J.A."/>
            <person name="Ng W.-L."/>
            <person name="Kazmierczak K.M."/>
            <person name="Andrzejewski T.M."/>
            <person name="Davidsen T.M."/>
            <person name="Wayne K.J."/>
            <person name="Tettelin H."/>
            <person name="Glass J.I."/>
            <person name="Rusch D."/>
            <person name="Podicherti R."/>
            <person name="Tsui H.-C.T."/>
            <person name="Winkler M.E."/>
        </authorList>
    </citation>
    <scope>NUCLEOTIDE SEQUENCE</scope>
</reference>
<dbReference type="EMBL" id="UINC01130902">
    <property type="protein sequence ID" value="SVD12267.1"/>
    <property type="molecule type" value="Genomic_DNA"/>
</dbReference>
<evidence type="ECO:0000256" key="3">
    <source>
        <dbReference type="ARBA" id="ARBA00022475"/>
    </source>
</evidence>
<dbReference type="GO" id="GO:0005886">
    <property type="term" value="C:plasma membrane"/>
    <property type="evidence" value="ECO:0007669"/>
    <property type="project" value="TreeGrafter"/>
</dbReference>
<dbReference type="GO" id="GO:0006605">
    <property type="term" value="P:protein targeting"/>
    <property type="evidence" value="ECO:0007669"/>
    <property type="project" value="InterPro"/>
</dbReference>
<dbReference type="GO" id="GO:0008320">
    <property type="term" value="F:protein transmembrane transporter activity"/>
    <property type="evidence" value="ECO:0007669"/>
    <property type="project" value="InterPro"/>
</dbReference>
<evidence type="ECO:0000256" key="1">
    <source>
        <dbReference type="ARBA" id="ARBA00004370"/>
    </source>
</evidence>
<keyword evidence="4 9" id="KW-0812">Transmembrane</keyword>
<keyword evidence="7" id="KW-0811">Translocation</keyword>
<dbReference type="InterPro" id="IPR005807">
    <property type="entry name" value="SecE_bac"/>
</dbReference>
<evidence type="ECO:0000256" key="9">
    <source>
        <dbReference type="SAM" id="Phobius"/>
    </source>
</evidence>
<comment type="subcellular location">
    <subcellularLocation>
        <location evidence="1">Membrane</location>
    </subcellularLocation>
</comment>
<evidence type="ECO:0000256" key="2">
    <source>
        <dbReference type="ARBA" id="ARBA00022448"/>
    </source>
</evidence>
<dbReference type="HAMAP" id="MF_00422">
    <property type="entry name" value="SecE"/>
    <property type="match status" value="1"/>
</dbReference>
<evidence type="ECO:0000256" key="6">
    <source>
        <dbReference type="ARBA" id="ARBA00022989"/>
    </source>
</evidence>
<name>A0A382SST1_9ZZZZ</name>
<dbReference type="GO" id="GO:0006886">
    <property type="term" value="P:intracellular protein transport"/>
    <property type="evidence" value="ECO:0007669"/>
    <property type="project" value="InterPro"/>
</dbReference>
<evidence type="ECO:0000313" key="10">
    <source>
        <dbReference type="EMBL" id="SVD12267.1"/>
    </source>
</evidence>